<evidence type="ECO:0000313" key="1">
    <source>
        <dbReference type="EMBL" id="OLY80853.1"/>
    </source>
</evidence>
<dbReference type="AlphaFoldDB" id="A0A1R0GVD3"/>
<evidence type="ECO:0000313" key="2">
    <source>
        <dbReference type="Proteomes" id="UP000187455"/>
    </source>
</evidence>
<sequence>MDTIGTVICSYYENLQVTRRGSVCFKGEQEIEILLQFFIRKVVHRPELPLIQLRGLVQPLLLPPPLESYHSSDSEGEIGATENRIDYAAMKYFIMVPGPSAIIDKPATAFTSKKSGLRSKKLKISAIQQQEMVLDEIEDQRSIIKVQDFKKKQLFLFFQTSDQRNVDSDTILISNSIYTNTLAEIVVHRYKQNKKSTTPFLRQIRKK</sequence>
<dbReference type="Proteomes" id="UP000187455">
    <property type="component" value="Unassembled WGS sequence"/>
</dbReference>
<reference evidence="1 2" key="1">
    <citation type="journal article" date="2016" name="Mol. Biol. Evol.">
        <title>Genome-Wide Survey of Gut Fungi (Harpellales) Reveals the First Horizontally Transferred Ubiquitin Gene from a Mosquito Host.</title>
        <authorList>
            <person name="Wang Y."/>
            <person name="White M.M."/>
            <person name="Kvist S."/>
            <person name="Moncalvo J.M."/>
        </authorList>
    </citation>
    <scope>NUCLEOTIDE SEQUENCE [LARGE SCALE GENOMIC DNA]</scope>
    <source>
        <strain evidence="1 2">ALG-7-W6</strain>
    </source>
</reference>
<keyword evidence="2" id="KW-1185">Reference proteome</keyword>
<organism evidence="1 2">
    <name type="scientific">Smittium mucronatum</name>
    <dbReference type="NCBI Taxonomy" id="133383"/>
    <lineage>
        <taxon>Eukaryota</taxon>
        <taxon>Fungi</taxon>
        <taxon>Fungi incertae sedis</taxon>
        <taxon>Zoopagomycota</taxon>
        <taxon>Kickxellomycotina</taxon>
        <taxon>Harpellomycetes</taxon>
        <taxon>Harpellales</taxon>
        <taxon>Legeriomycetaceae</taxon>
        <taxon>Smittium</taxon>
    </lineage>
</organism>
<name>A0A1R0GVD3_9FUNG</name>
<gene>
    <name evidence="1" type="ORF">AYI68_g5042</name>
</gene>
<accession>A0A1R0GVD3</accession>
<comment type="caution">
    <text evidence="1">The sequence shown here is derived from an EMBL/GenBank/DDBJ whole genome shotgun (WGS) entry which is preliminary data.</text>
</comment>
<dbReference type="EMBL" id="LSSL01003061">
    <property type="protein sequence ID" value="OLY80853.1"/>
    <property type="molecule type" value="Genomic_DNA"/>
</dbReference>
<protein>
    <submittedName>
        <fullName evidence="1">Uncharacterized protein</fullName>
    </submittedName>
</protein>
<proteinExistence type="predicted"/>